<name>A0AAE1MEI5_9FABA</name>
<dbReference type="EMBL" id="JAWXYG010000008">
    <property type="protein sequence ID" value="KAK4264457.1"/>
    <property type="molecule type" value="Genomic_DNA"/>
</dbReference>
<reference evidence="1" key="1">
    <citation type="submission" date="2023-10" db="EMBL/GenBank/DDBJ databases">
        <title>Chromosome-level genome of the transformable northern wattle, Acacia crassicarpa.</title>
        <authorList>
            <person name="Massaro I."/>
            <person name="Sinha N.R."/>
            <person name="Poethig S."/>
            <person name="Leichty A.R."/>
        </authorList>
    </citation>
    <scope>NUCLEOTIDE SEQUENCE</scope>
    <source>
        <strain evidence="1">Acra3RX</strain>
        <tissue evidence="1">Leaf</tissue>
    </source>
</reference>
<evidence type="ECO:0000313" key="1">
    <source>
        <dbReference type="EMBL" id="KAK4264457.1"/>
    </source>
</evidence>
<protein>
    <submittedName>
        <fullName evidence="1">Uncharacterized protein</fullName>
    </submittedName>
</protein>
<proteinExistence type="predicted"/>
<sequence>MALIHHQFIPSRILIRPSNSPHKFSKPSLFSFSKTANSLSLRFPALSADVSKSSGPIFLPLLEEDERQRDEEEDMEAVAEQEQTEEPNHPIYRFFKSRTSTYGQDPQKEGKLILGENRRVSWHLASNAAFVDSLQAPFFFHYSKKMNDKGMRRKTWKRWLSKNRRSNQMIQFTDSSNLALQPLAMGFLHKIYIF</sequence>
<dbReference type="AlphaFoldDB" id="A0AAE1MEI5"/>
<gene>
    <name evidence="1" type="ORF">QN277_025631</name>
</gene>
<comment type="caution">
    <text evidence="1">The sequence shown here is derived from an EMBL/GenBank/DDBJ whole genome shotgun (WGS) entry which is preliminary data.</text>
</comment>
<dbReference type="Proteomes" id="UP001293593">
    <property type="component" value="Unassembled WGS sequence"/>
</dbReference>
<evidence type="ECO:0000313" key="2">
    <source>
        <dbReference type="Proteomes" id="UP001293593"/>
    </source>
</evidence>
<keyword evidence="2" id="KW-1185">Reference proteome</keyword>
<organism evidence="1 2">
    <name type="scientific">Acacia crassicarpa</name>
    <name type="common">northern wattle</name>
    <dbReference type="NCBI Taxonomy" id="499986"/>
    <lineage>
        <taxon>Eukaryota</taxon>
        <taxon>Viridiplantae</taxon>
        <taxon>Streptophyta</taxon>
        <taxon>Embryophyta</taxon>
        <taxon>Tracheophyta</taxon>
        <taxon>Spermatophyta</taxon>
        <taxon>Magnoliopsida</taxon>
        <taxon>eudicotyledons</taxon>
        <taxon>Gunneridae</taxon>
        <taxon>Pentapetalae</taxon>
        <taxon>rosids</taxon>
        <taxon>fabids</taxon>
        <taxon>Fabales</taxon>
        <taxon>Fabaceae</taxon>
        <taxon>Caesalpinioideae</taxon>
        <taxon>mimosoid clade</taxon>
        <taxon>Acacieae</taxon>
        <taxon>Acacia</taxon>
    </lineage>
</organism>
<accession>A0AAE1MEI5</accession>